<sequence>MEAASKQDQHGAADVVLTMAFSVPGPTPQHAFSSRGDEPEYAPTVADADNKYTHAYTGRHDDGALPEMRRGGPHEALMVALMAAQADSDAFLTAVIDYEKQQQPLQQQQVQRQQPSKAPQQKRATAKKPTSSPRQPAVKHKLQTEIAVDFCDGTAAAAQHTTIIRCDGVILK</sequence>
<dbReference type="AlphaFoldDB" id="A0A835ZC04"/>
<name>A0A835ZC04_9STRA</name>
<gene>
    <name evidence="2" type="ORF">JKP88DRAFT_267299</name>
</gene>
<evidence type="ECO:0000313" key="3">
    <source>
        <dbReference type="Proteomes" id="UP000664859"/>
    </source>
</evidence>
<feature type="region of interest" description="Disordered" evidence="1">
    <location>
        <begin position="22"/>
        <end position="48"/>
    </location>
</feature>
<evidence type="ECO:0000256" key="1">
    <source>
        <dbReference type="SAM" id="MobiDB-lite"/>
    </source>
</evidence>
<comment type="caution">
    <text evidence="2">The sequence shown here is derived from an EMBL/GenBank/DDBJ whole genome shotgun (WGS) entry which is preliminary data.</text>
</comment>
<evidence type="ECO:0000313" key="2">
    <source>
        <dbReference type="EMBL" id="KAG5189382.1"/>
    </source>
</evidence>
<dbReference type="EMBL" id="JAFCMP010000051">
    <property type="protein sequence ID" value="KAG5189382.1"/>
    <property type="molecule type" value="Genomic_DNA"/>
</dbReference>
<reference evidence="2" key="1">
    <citation type="submission" date="2021-02" db="EMBL/GenBank/DDBJ databases">
        <title>First Annotated Genome of the Yellow-green Alga Tribonema minus.</title>
        <authorList>
            <person name="Mahan K.M."/>
        </authorList>
    </citation>
    <scope>NUCLEOTIDE SEQUENCE</scope>
    <source>
        <strain evidence="2">UTEX B ZZ1240</strain>
    </source>
</reference>
<proteinExistence type="predicted"/>
<organism evidence="2 3">
    <name type="scientific">Tribonema minus</name>
    <dbReference type="NCBI Taxonomy" id="303371"/>
    <lineage>
        <taxon>Eukaryota</taxon>
        <taxon>Sar</taxon>
        <taxon>Stramenopiles</taxon>
        <taxon>Ochrophyta</taxon>
        <taxon>PX clade</taxon>
        <taxon>Xanthophyceae</taxon>
        <taxon>Tribonematales</taxon>
        <taxon>Tribonemataceae</taxon>
        <taxon>Tribonema</taxon>
    </lineage>
</organism>
<keyword evidence="3" id="KW-1185">Reference proteome</keyword>
<dbReference type="Proteomes" id="UP000664859">
    <property type="component" value="Unassembled WGS sequence"/>
</dbReference>
<protein>
    <submittedName>
        <fullName evidence="2">Uncharacterized protein</fullName>
    </submittedName>
</protein>
<accession>A0A835ZC04</accession>
<dbReference type="OrthoDB" id="57928at2759"/>
<feature type="region of interest" description="Disordered" evidence="1">
    <location>
        <begin position="102"/>
        <end position="141"/>
    </location>
</feature>
<feature type="compositionally biased region" description="Low complexity" evidence="1">
    <location>
        <begin position="102"/>
        <end position="122"/>
    </location>
</feature>